<accession>A0A2G9RH50</accession>
<sequence>MKRMTAAFEKLKTYISLLALPSTNPEGLLRANYGSILTQISGALHGLHDILKELSMHYTHKAALEQDLPSATDKLKTTNDCILSSLVALTNAASKVLISITPSLILSIPPYGGHGP</sequence>
<dbReference type="InterPro" id="IPR040024">
    <property type="entry name" value="PPP1R21"/>
</dbReference>
<name>A0A2G9RH50_AQUCT</name>
<organism evidence="2 3">
    <name type="scientific">Aquarana catesbeiana</name>
    <name type="common">American bullfrog</name>
    <name type="synonym">Rana catesbeiana</name>
    <dbReference type="NCBI Taxonomy" id="8400"/>
    <lineage>
        <taxon>Eukaryota</taxon>
        <taxon>Metazoa</taxon>
        <taxon>Chordata</taxon>
        <taxon>Craniata</taxon>
        <taxon>Vertebrata</taxon>
        <taxon>Euteleostomi</taxon>
        <taxon>Amphibia</taxon>
        <taxon>Batrachia</taxon>
        <taxon>Anura</taxon>
        <taxon>Neobatrachia</taxon>
        <taxon>Ranoidea</taxon>
        <taxon>Ranidae</taxon>
        <taxon>Aquarana</taxon>
    </lineage>
</organism>
<feature type="domain" description="Protein phosphatase 1 regulatory subunit 21 six-helix bundle" evidence="1">
    <location>
        <begin position="1"/>
        <end position="97"/>
    </location>
</feature>
<dbReference type="EMBL" id="KV938263">
    <property type="protein sequence ID" value="PIO27210.1"/>
    <property type="molecule type" value="Genomic_DNA"/>
</dbReference>
<evidence type="ECO:0000313" key="2">
    <source>
        <dbReference type="EMBL" id="PIO27210.1"/>
    </source>
</evidence>
<dbReference type="Pfam" id="PF10212">
    <property type="entry name" value="PPP1R21_helical"/>
    <property type="match status" value="1"/>
</dbReference>
<dbReference type="Proteomes" id="UP000228934">
    <property type="component" value="Unassembled WGS sequence"/>
</dbReference>
<dbReference type="PANTHER" id="PTHR21448">
    <property type="entry name" value="SMOOTH MUSCLE MYOSIN HEAVY CHAIN-RELATED"/>
    <property type="match status" value="1"/>
</dbReference>
<reference evidence="3" key="1">
    <citation type="journal article" date="2017" name="Nat. Commun.">
        <title>The North American bullfrog draft genome provides insight into hormonal regulation of long noncoding RNA.</title>
        <authorList>
            <person name="Hammond S.A."/>
            <person name="Warren R.L."/>
            <person name="Vandervalk B.P."/>
            <person name="Kucuk E."/>
            <person name="Khan H."/>
            <person name="Gibb E.A."/>
            <person name="Pandoh P."/>
            <person name="Kirk H."/>
            <person name="Zhao Y."/>
            <person name="Jones M."/>
            <person name="Mungall A.J."/>
            <person name="Coope R."/>
            <person name="Pleasance S."/>
            <person name="Moore R.A."/>
            <person name="Holt R.A."/>
            <person name="Round J.M."/>
            <person name="Ohora S."/>
            <person name="Walle B.V."/>
            <person name="Veldhoen N."/>
            <person name="Helbing C.C."/>
            <person name="Birol I."/>
        </authorList>
    </citation>
    <scope>NUCLEOTIDE SEQUENCE [LARGE SCALE GENOMIC DNA]</scope>
</reference>
<feature type="non-terminal residue" evidence="2">
    <location>
        <position position="116"/>
    </location>
</feature>
<dbReference type="OrthoDB" id="5566667at2759"/>
<evidence type="ECO:0000313" key="3">
    <source>
        <dbReference type="Proteomes" id="UP000228934"/>
    </source>
</evidence>
<proteinExistence type="predicted"/>
<evidence type="ECO:0000259" key="1">
    <source>
        <dbReference type="Pfam" id="PF10212"/>
    </source>
</evidence>
<dbReference type="AlphaFoldDB" id="A0A2G9RH50"/>
<dbReference type="PANTHER" id="PTHR21448:SF0">
    <property type="entry name" value="PROTEIN PHOSPHATASE 1 REGULATORY SUBUNIT 21"/>
    <property type="match status" value="1"/>
</dbReference>
<gene>
    <name evidence="2" type="ORF">AB205_0157230</name>
</gene>
<keyword evidence="3" id="KW-1185">Reference proteome</keyword>
<dbReference type="GO" id="GO:0016020">
    <property type="term" value="C:membrane"/>
    <property type="evidence" value="ECO:0007669"/>
    <property type="project" value="TreeGrafter"/>
</dbReference>
<dbReference type="InterPro" id="IPR019348">
    <property type="entry name" value="PPP1R21_six_helix"/>
</dbReference>
<protein>
    <recommendedName>
        <fullName evidence="1">Protein phosphatase 1 regulatory subunit 21 six-helix bundle domain-containing protein</fullName>
    </recommendedName>
</protein>
<dbReference type="GO" id="GO:0005769">
    <property type="term" value="C:early endosome"/>
    <property type="evidence" value="ECO:0007669"/>
    <property type="project" value="TreeGrafter"/>
</dbReference>